<dbReference type="KEGG" id="sacz:AOT14_13560"/>
<evidence type="ECO:0000256" key="1">
    <source>
        <dbReference type="SAM" id="SignalP"/>
    </source>
</evidence>
<protein>
    <submittedName>
        <fullName evidence="3">Acid virulence protein B</fullName>
    </submittedName>
</protein>
<feature type="chain" id="PRO_5006588418" evidence="1">
    <location>
        <begin position="24"/>
        <end position="456"/>
    </location>
</feature>
<proteinExistence type="predicted"/>
<accession>A0A0S1AY78</accession>
<dbReference type="PIRSF" id="PIRSF029063">
    <property type="entry name" value="IV_sec_VirJ"/>
    <property type="match status" value="1"/>
</dbReference>
<reference evidence="3 4" key="1">
    <citation type="journal article" date="2015" name="Genome Announc.">
        <title>Complete Genome Sequencing of Stenotrophomonas acidaminiphila ZAC14D2_NAIMI4_2, a Multidrug-Resistant Strain Isolated from Sediments of a Polluted River in Mexico, Uncovers New Antibiotic Resistance Genes and a Novel Class-II Lasso Peptide Biosynthesis Gene Cluster.</title>
        <authorList>
            <person name="Vinuesa P."/>
            <person name="Ochoa-Sanchez L.E."/>
        </authorList>
    </citation>
    <scope>NUCLEOTIDE SEQUENCE [LARGE SCALE GENOMIC DNA]</scope>
    <source>
        <strain evidence="3 4">ZAC14D2_NAIMI4_2</strain>
    </source>
</reference>
<dbReference type="Pfam" id="PF06057">
    <property type="entry name" value="VirJ"/>
    <property type="match status" value="1"/>
</dbReference>
<dbReference type="OrthoDB" id="641022at2"/>
<dbReference type="InterPro" id="IPR029058">
    <property type="entry name" value="AB_hydrolase_fold"/>
</dbReference>
<keyword evidence="1" id="KW-0732">Signal</keyword>
<sequence precursor="true">MAHASLALVVVMASGLLAAPALAAEPVSHGRFEQVPVLLPDGPVQRVVVWFAGQGDAALRQARLQALRRDGAMVVDVDTRHLAGVLAKAGGSCGFSAGDVENFSRYVQAYLRVPTYHLPILGGDGAGAALAYAVSAQSGPDVFAGLLTEDFCPRLDDARMICGDGIHGGTLLPVALGFPWLDAAPGRAPRCPAGEVEAFARAVPLARRFQRTAAGSALPGEVAAARVLGAQRGVSLPPVPHELDGLPLVEVPAAGNGDTFAVFVSGDGGWAGLDKEVAGALAQAGIPVVGVDSLRYFWSARTPAGFAADLDRIARHYARQWQRPKLVLLGFSQGADVLPAAINRLSADTASMLAMTALLSVGTHADYEFHVSNWLGGDGDGLPIAPEMRRLPAARTVCVYGQDDDDALCPRLPAGSAQVVRMPGDHHFQGDYAGLARVILQRLRGLSSTAGADPAK</sequence>
<feature type="signal peptide" evidence="1">
    <location>
        <begin position="1"/>
        <end position="23"/>
    </location>
</feature>
<gene>
    <name evidence="3" type="primary">acvB</name>
    <name evidence="3" type="ORF">AOT14_13560</name>
</gene>
<keyword evidence="4" id="KW-1185">Reference proteome</keyword>
<dbReference type="Gene3D" id="3.40.50.1820">
    <property type="entry name" value="alpha/beta hydrolase"/>
    <property type="match status" value="1"/>
</dbReference>
<dbReference type="PATRIC" id="fig|128780.6.peg.1367"/>
<evidence type="ECO:0000313" key="3">
    <source>
        <dbReference type="EMBL" id="ALJ27759.1"/>
    </source>
</evidence>
<organism evidence="3 4">
    <name type="scientific">Stenotrophomonas acidaminiphila</name>
    <dbReference type="NCBI Taxonomy" id="128780"/>
    <lineage>
        <taxon>Bacteria</taxon>
        <taxon>Pseudomonadati</taxon>
        <taxon>Pseudomonadota</taxon>
        <taxon>Gammaproteobacteria</taxon>
        <taxon>Lysobacterales</taxon>
        <taxon>Lysobacteraceae</taxon>
        <taxon>Stenotrophomonas</taxon>
    </lineage>
</organism>
<dbReference type="EMBL" id="CP012900">
    <property type="protein sequence ID" value="ALJ27759.1"/>
    <property type="molecule type" value="Genomic_DNA"/>
</dbReference>
<dbReference type="InterPro" id="IPR010333">
    <property type="entry name" value="VirJ"/>
</dbReference>
<feature type="domain" description="Bacterial virulence" evidence="2">
    <location>
        <begin position="258"/>
        <end position="444"/>
    </location>
</feature>
<dbReference type="Proteomes" id="UP000061010">
    <property type="component" value="Chromosome"/>
</dbReference>
<name>A0A0S1AY78_9GAMM</name>
<evidence type="ECO:0000313" key="4">
    <source>
        <dbReference type="Proteomes" id="UP000061010"/>
    </source>
</evidence>
<dbReference type="InterPro" id="IPR011225">
    <property type="entry name" value="IV_sec_VirJ"/>
</dbReference>
<evidence type="ECO:0000259" key="2">
    <source>
        <dbReference type="Pfam" id="PF06057"/>
    </source>
</evidence>
<dbReference type="SUPFAM" id="SSF53474">
    <property type="entry name" value="alpha/beta-Hydrolases"/>
    <property type="match status" value="1"/>
</dbReference>
<dbReference type="ESTHER" id="9gamm-a0a0r0dqg8">
    <property type="family name" value="VirJ"/>
</dbReference>
<dbReference type="AlphaFoldDB" id="A0A0S1AY78"/>